<comment type="caution">
    <text evidence="1">The sequence shown here is derived from an EMBL/GenBank/DDBJ whole genome shotgun (WGS) entry which is preliminary data.</text>
</comment>
<protein>
    <submittedName>
        <fullName evidence="1">Uncharacterized protein</fullName>
    </submittedName>
</protein>
<evidence type="ECO:0000313" key="2">
    <source>
        <dbReference type="Proteomes" id="UP000636110"/>
    </source>
</evidence>
<gene>
    <name evidence="1" type="ORF">GM920_12495</name>
</gene>
<keyword evidence="2" id="KW-1185">Reference proteome</keyword>
<evidence type="ECO:0000313" key="1">
    <source>
        <dbReference type="EMBL" id="MBB2149720.1"/>
    </source>
</evidence>
<dbReference type="Proteomes" id="UP000636110">
    <property type="component" value="Unassembled WGS sequence"/>
</dbReference>
<dbReference type="RefSeq" id="WP_182957687.1">
    <property type="nucleotide sequence ID" value="NZ_WNXC01000004.1"/>
</dbReference>
<reference evidence="1 2" key="1">
    <citation type="submission" date="2019-11" db="EMBL/GenBank/DDBJ databases">
        <title>Description of Pedobacter sp. LMG 31462T.</title>
        <authorList>
            <person name="Carlier A."/>
            <person name="Qi S."/>
            <person name="Vandamme P."/>
        </authorList>
    </citation>
    <scope>NUCLEOTIDE SEQUENCE [LARGE SCALE GENOMIC DNA]</scope>
    <source>
        <strain evidence="1 2">LMG 31462</strain>
    </source>
</reference>
<accession>A0ABR6EWR0</accession>
<name>A0ABR6EWR0_9SPHI</name>
<sequence length="78" mass="9079">MFSENLNSTKDWMEPKLSIHSIMHHNTGDAFTAKSLQIFQESIELISDLNKNYMGLKNLTSSTAIIDWDFFNLWEPNK</sequence>
<organism evidence="1 2">
    <name type="scientific">Pedobacter gandavensis</name>
    <dbReference type="NCBI Taxonomy" id="2679963"/>
    <lineage>
        <taxon>Bacteria</taxon>
        <taxon>Pseudomonadati</taxon>
        <taxon>Bacteroidota</taxon>
        <taxon>Sphingobacteriia</taxon>
        <taxon>Sphingobacteriales</taxon>
        <taxon>Sphingobacteriaceae</taxon>
        <taxon>Pedobacter</taxon>
    </lineage>
</organism>
<dbReference type="EMBL" id="WNXC01000004">
    <property type="protein sequence ID" value="MBB2149720.1"/>
    <property type="molecule type" value="Genomic_DNA"/>
</dbReference>
<proteinExistence type="predicted"/>